<reference evidence="7 8" key="1">
    <citation type="submission" date="2022-04" db="EMBL/GenBank/DDBJ databases">
        <title>Identification of a novel bacterium isolated from mangrove sediments.</title>
        <authorList>
            <person name="Pan X."/>
        </authorList>
    </citation>
    <scope>NUCLEOTIDE SEQUENCE [LARGE SCALE GENOMIC DNA]</scope>
    <source>
        <strain evidence="7 8">B2638</strain>
    </source>
</reference>
<dbReference type="PANTHER" id="PTHR11360:SF290">
    <property type="entry name" value="MONOCARBOXYLATE MFS PERMEASE"/>
    <property type="match status" value="1"/>
</dbReference>
<feature type="transmembrane region" description="Helical" evidence="5">
    <location>
        <begin position="223"/>
        <end position="249"/>
    </location>
</feature>
<dbReference type="Proteomes" id="UP001202281">
    <property type="component" value="Unassembled WGS sequence"/>
</dbReference>
<keyword evidence="2 5" id="KW-1133">Transmembrane helix</keyword>
<dbReference type="SUPFAM" id="SSF103473">
    <property type="entry name" value="MFS general substrate transporter"/>
    <property type="match status" value="1"/>
</dbReference>
<name>A0ABT0BLM0_9SPHN</name>
<evidence type="ECO:0000256" key="2">
    <source>
        <dbReference type="ARBA" id="ARBA00022989"/>
    </source>
</evidence>
<evidence type="ECO:0000256" key="4">
    <source>
        <dbReference type="SAM" id="MobiDB-lite"/>
    </source>
</evidence>
<feature type="transmembrane region" description="Helical" evidence="5">
    <location>
        <begin position="98"/>
        <end position="121"/>
    </location>
</feature>
<sequence length="430" mass="44294">MPRNAQVMFAASLAFFFATATTFTSLGYVLYTMVAELGWSKASAGLSFSLLGLACGLASPLPPLLMKMIGTRMTIVAGCLVLAAGFLLASVITDLNFFFVATTLMGIGFTLAAPSPAVYLLATWFPRTSARMIGFYFMIGSSGGIAGPLIVGTIVGLTGDWRLHWMIMAISSVLVALACFVCVRDAVKVENVDQVKEAGGQGEKPAAGATAWTVRKALLTPTFLVLAGIMTVVQMVVTSTHSILVAHIATLGEGAAPGAIAMSLLAFAGTGAKGVTGAVCERIDPRHILVLGLVLQAAAMVLLWSTPLVLVACAAAALFGTGWGMAWLSAHVLILRYFGAAIAGDMVAMATTATTLAVLGPIGAGRIADVTGSYTPAMLVFAVLLIATTAIAVLFLRAPDTAAAETTEDAGTQDTAEQEAELATHLVPAE</sequence>
<accession>A0ABT0BLM0</accession>
<evidence type="ECO:0000256" key="3">
    <source>
        <dbReference type="ARBA" id="ARBA00023136"/>
    </source>
</evidence>
<feature type="transmembrane region" description="Helical" evidence="5">
    <location>
        <begin position="42"/>
        <end position="61"/>
    </location>
</feature>
<keyword evidence="8" id="KW-1185">Reference proteome</keyword>
<feature type="transmembrane region" description="Helical" evidence="5">
    <location>
        <begin position="374"/>
        <end position="396"/>
    </location>
</feature>
<feature type="compositionally biased region" description="Low complexity" evidence="4">
    <location>
        <begin position="406"/>
        <end position="415"/>
    </location>
</feature>
<dbReference type="Gene3D" id="1.20.1250.20">
    <property type="entry name" value="MFS general substrate transporter like domains"/>
    <property type="match status" value="2"/>
</dbReference>
<protein>
    <submittedName>
        <fullName evidence="7">MFS transporter</fullName>
    </submittedName>
</protein>
<feature type="transmembrane region" description="Helical" evidence="5">
    <location>
        <begin position="133"/>
        <end position="157"/>
    </location>
</feature>
<dbReference type="InterPro" id="IPR036259">
    <property type="entry name" value="MFS_trans_sf"/>
</dbReference>
<dbReference type="Pfam" id="PF07690">
    <property type="entry name" value="MFS_1"/>
    <property type="match status" value="1"/>
</dbReference>
<feature type="transmembrane region" description="Helical" evidence="5">
    <location>
        <begin position="287"/>
        <end position="303"/>
    </location>
</feature>
<keyword evidence="3 5" id="KW-0472">Membrane</keyword>
<dbReference type="RefSeq" id="WP_243918093.1">
    <property type="nucleotide sequence ID" value="NZ_JALHLG010000005.1"/>
</dbReference>
<evidence type="ECO:0000313" key="7">
    <source>
        <dbReference type="EMBL" id="MCJ2185944.1"/>
    </source>
</evidence>
<feature type="transmembrane region" description="Helical" evidence="5">
    <location>
        <begin position="347"/>
        <end position="368"/>
    </location>
</feature>
<gene>
    <name evidence="7" type="ORF">MTR66_03835</name>
</gene>
<proteinExistence type="predicted"/>
<feature type="transmembrane region" description="Helical" evidence="5">
    <location>
        <begin position="163"/>
        <end position="183"/>
    </location>
</feature>
<feature type="transmembrane region" description="Helical" evidence="5">
    <location>
        <begin position="7"/>
        <end position="30"/>
    </location>
</feature>
<feature type="region of interest" description="Disordered" evidence="4">
    <location>
        <begin position="406"/>
        <end position="430"/>
    </location>
</feature>
<feature type="transmembrane region" description="Helical" evidence="5">
    <location>
        <begin position="309"/>
        <end position="335"/>
    </location>
</feature>
<dbReference type="EMBL" id="JALHLG010000005">
    <property type="protein sequence ID" value="MCJ2185944.1"/>
    <property type="molecule type" value="Genomic_DNA"/>
</dbReference>
<dbReference type="InterPro" id="IPR011701">
    <property type="entry name" value="MFS"/>
</dbReference>
<feature type="transmembrane region" description="Helical" evidence="5">
    <location>
        <begin position="255"/>
        <end position="275"/>
    </location>
</feature>
<evidence type="ECO:0000256" key="5">
    <source>
        <dbReference type="SAM" id="Phobius"/>
    </source>
</evidence>
<dbReference type="InterPro" id="IPR020846">
    <property type="entry name" value="MFS_dom"/>
</dbReference>
<evidence type="ECO:0000313" key="8">
    <source>
        <dbReference type="Proteomes" id="UP001202281"/>
    </source>
</evidence>
<feature type="domain" description="Major facilitator superfamily (MFS) profile" evidence="6">
    <location>
        <begin position="7"/>
        <end position="400"/>
    </location>
</feature>
<keyword evidence="1 5" id="KW-0812">Transmembrane</keyword>
<organism evidence="7 8">
    <name type="scientific">Novosphingobium beihaiensis</name>
    <dbReference type="NCBI Taxonomy" id="2930389"/>
    <lineage>
        <taxon>Bacteria</taxon>
        <taxon>Pseudomonadati</taxon>
        <taxon>Pseudomonadota</taxon>
        <taxon>Alphaproteobacteria</taxon>
        <taxon>Sphingomonadales</taxon>
        <taxon>Sphingomonadaceae</taxon>
        <taxon>Novosphingobium</taxon>
    </lineage>
</organism>
<evidence type="ECO:0000256" key="1">
    <source>
        <dbReference type="ARBA" id="ARBA00022692"/>
    </source>
</evidence>
<comment type="caution">
    <text evidence="7">The sequence shown here is derived from an EMBL/GenBank/DDBJ whole genome shotgun (WGS) entry which is preliminary data.</text>
</comment>
<dbReference type="PANTHER" id="PTHR11360">
    <property type="entry name" value="MONOCARBOXYLATE TRANSPORTER"/>
    <property type="match status" value="1"/>
</dbReference>
<feature type="transmembrane region" description="Helical" evidence="5">
    <location>
        <begin position="73"/>
        <end position="92"/>
    </location>
</feature>
<dbReference type="InterPro" id="IPR050327">
    <property type="entry name" value="Proton-linked_MCT"/>
</dbReference>
<dbReference type="PROSITE" id="PS50850">
    <property type="entry name" value="MFS"/>
    <property type="match status" value="1"/>
</dbReference>
<evidence type="ECO:0000259" key="6">
    <source>
        <dbReference type="PROSITE" id="PS50850"/>
    </source>
</evidence>